<evidence type="ECO:0000313" key="2">
    <source>
        <dbReference type="EMBL" id="JAI23166.1"/>
    </source>
</evidence>
<reference evidence="2" key="1">
    <citation type="submission" date="2015-06" db="EMBL/GenBank/DDBJ databases">
        <authorList>
            <person name="Hoefler B.C."/>
            <person name="Straight P.D."/>
        </authorList>
    </citation>
    <scope>NUCLEOTIDE SEQUENCE</scope>
</reference>
<accession>A0A0K8U9A8</accession>
<feature type="domain" description="CHK kinase-like" evidence="1">
    <location>
        <begin position="123"/>
        <end position="319"/>
    </location>
</feature>
<dbReference type="InterPro" id="IPR004119">
    <property type="entry name" value="EcKL"/>
</dbReference>
<dbReference type="SMART" id="SM00587">
    <property type="entry name" value="CHK"/>
    <property type="match status" value="1"/>
</dbReference>
<organism evidence="2">
    <name type="scientific">Bactrocera latifrons</name>
    <name type="common">Malaysian fruit fly</name>
    <name type="synonym">Chaetodacus latifrons</name>
    <dbReference type="NCBI Taxonomy" id="174628"/>
    <lineage>
        <taxon>Eukaryota</taxon>
        <taxon>Metazoa</taxon>
        <taxon>Ecdysozoa</taxon>
        <taxon>Arthropoda</taxon>
        <taxon>Hexapoda</taxon>
        <taxon>Insecta</taxon>
        <taxon>Pterygota</taxon>
        <taxon>Neoptera</taxon>
        <taxon>Endopterygota</taxon>
        <taxon>Diptera</taxon>
        <taxon>Brachycera</taxon>
        <taxon>Muscomorpha</taxon>
        <taxon>Tephritoidea</taxon>
        <taxon>Tephritidae</taxon>
        <taxon>Bactrocera</taxon>
        <taxon>Bactrocera</taxon>
    </lineage>
</organism>
<dbReference type="InterPro" id="IPR015897">
    <property type="entry name" value="CHK_kinase-like"/>
</dbReference>
<protein>
    <recommendedName>
        <fullName evidence="1">CHK kinase-like domain-containing protein</fullName>
    </recommendedName>
</protein>
<dbReference type="Pfam" id="PF02958">
    <property type="entry name" value="EcKL"/>
    <property type="match status" value="1"/>
</dbReference>
<dbReference type="OrthoDB" id="8250698at2759"/>
<sequence length="366" mass="42252">MSTVQSSWLNETVLIRLLQQNVKGFRKISNFNCQWRNPRNFSCSLKVEKQLEDGKLRTDQYVLKAQPSEEINSSDASREFYVYSELTPAFEQLYAKAFKDVKFSQTVQSFYQVLNEGSIKGCILLEDALSKGYRNASSPEGLDVKHIESALKKLASFHAASAVYASNHHVALFRQFRQRFQTSTSDQNHGSALLVERDVVLNRKFIEGLRFYGMREYQDKIRSFAKSLEQQKHLSAPYDVSGFNVLLYGNCWPNNFLFSYDAFGNIKDVLLNNFTNCQWGSPAIDLLALLLSACLANKISKFDYFVKVYHEELCLDLKLLGYNKDLPTLTGLHLAILKFYWWGKCGYNWYVRIYTTIIKTILLNRL</sequence>
<dbReference type="EMBL" id="GDHF01029148">
    <property type="protein sequence ID" value="JAI23166.1"/>
    <property type="molecule type" value="Transcribed_RNA"/>
</dbReference>
<dbReference type="AlphaFoldDB" id="A0A0K8U9A8"/>
<dbReference type="InterPro" id="IPR011009">
    <property type="entry name" value="Kinase-like_dom_sf"/>
</dbReference>
<dbReference type="PANTHER" id="PTHR11012">
    <property type="entry name" value="PROTEIN KINASE-LIKE DOMAIN-CONTAINING"/>
    <property type="match status" value="1"/>
</dbReference>
<evidence type="ECO:0000259" key="1">
    <source>
        <dbReference type="SMART" id="SM00587"/>
    </source>
</evidence>
<dbReference type="PANTHER" id="PTHR11012:SF6">
    <property type="entry name" value="CHK DOMAIN OV1-RELATED"/>
    <property type="match status" value="1"/>
</dbReference>
<gene>
    <name evidence="2" type="ORF">c0_g1_i3</name>
</gene>
<dbReference type="SUPFAM" id="SSF56112">
    <property type="entry name" value="Protein kinase-like (PK-like)"/>
    <property type="match status" value="1"/>
</dbReference>
<proteinExistence type="predicted"/>
<name>A0A0K8U9A8_BACLA</name>